<organism evidence="2 3">
    <name type="scientific">Sphaerobolus stellatus (strain SS14)</name>
    <dbReference type="NCBI Taxonomy" id="990650"/>
    <lineage>
        <taxon>Eukaryota</taxon>
        <taxon>Fungi</taxon>
        <taxon>Dikarya</taxon>
        <taxon>Basidiomycota</taxon>
        <taxon>Agaricomycotina</taxon>
        <taxon>Agaricomycetes</taxon>
        <taxon>Phallomycetidae</taxon>
        <taxon>Geastrales</taxon>
        <taxon>Sphaerobolaceae</taxon>
        <taxon>Sphaerobolus</taxon>
    </lineage>
</organism>
<dbReference type="EMBL" id="KN837186">
    <property type="protein sequence ID" value="KIJ35682.1"/>
    <property type="molecule type" value="Genomic_DNA"/>
</dbReference>
<keyword evidence="1" id="KW-0732">Signal</keyword>
<name>A0A0C9V1X1_SPHS4</name>
<dbReference type="Proteomes" id="UP000054279">
    <property type="component" value="Unassembled WGS sequence"/>
</dbReference>
<dbReference type="HOGENOM" id="CLU_2251751_0_0_1"/>
<feature type="signal peptide" evidence="1">
    <location>
        <begin position="1"/>
        <end position="19"/>
    </location>
</feature>
<proteinExistence type="predicted"/>
<accession>A0A0C9V1X1</accession>
<dbReference type="OrthoDB" id="1470350at2759"/>
<evidence type="ECO:0000256" key="1">
    <source>
        <dbReference type="SAM" id="SignalP"/>
    </source>
</evidence>
<gene>
    <name evidence="2" type="ORF">M422DRAFT_51426</name>
</gene>
<dbReference type="AlphaFoldDB" id="A0A0C9V1X1"/>
<reference evidence="2 3" key="1">
    <citation type="submission" date="2014-06" db="EMBL/GenBank/DDBJ databases">
        <title>Evolutionary Origins and Diversification of the Mycorrhizal Mutualists.</title>
        <authorList>
            <consortium name="DOE Joint Genome Institute"/>
            <consortium name="Mycorrhizal Genomics Consortium"/>
            <person name="Kohler A."/>
            <person name="Kuo A."/>
            <person name="Nagy L.G."/>
            <person name="Floudas D."/>
            <person name="Copeland A."/>
            <person name="Barry K.W."/>
            <person name="Cichocki N."/>
            <person name="Veneault-Fourrey C."/>
            <person name="LaButti K."/>
            <person name="Lindquist E.A."/>
            <person name="Lipzen A."/>
            <person name="Lundell T."/>
            <person name="Morin E."/>
            <person name="Murat C."/>
            <person name="Riley R."/>
            <person name="Ohm R."/>
            <person name="Sun H."/>
            <person name="Tunlid A."/>
            <person name="Henrissat B."/>
            <person name="Grigoriev I.V."/>
            <person name="Hibbett D.S."/>
            <person name="Martin F."/>
        </authorList>
    </citation>
    <scope>NUCLEOTIDE SEQUENCE [LARGE SCALE GENOMIC DNA]</scope>
    <source>
        <strain evidence="2 3">SS14</strain>
    </source>
</reference>
<evidence type="ECO:0000313" key="3">
    <source>
        <dbReference type="Proteomes" id="UP000054279"/>
    </source>
</evidence>
<sequence length="104" mass="11951">MPSVYLLAGSLFFLWVVQQIVKGYTRRSFDYLLGPPSRHGSSMDLNDRRRADNAGNFSDLFRSNEIGDADFAWIKEFGKTFRIHLPFGKERLYTADPKVSRSLS</sequence>
<protein>
    <submittedName>
        <fullName evidence="2">Uncharacterized protein</fullName>
    </submittedName>
</protein>
<evidence type="ECO:0000313" key="2">
    <source>
        <dbReference type="EMBL" id="KIJ35682.1"/>
    </source>
</evidence>
<keyword evidence="3" id="KW-1185">Reference proteome</keyword>
<feature type="chain" id="PRO_5002204419" evidence="1">
    <location>
        <begin position="20"/>
        <end position="104"/>
    </location>
</feature>